<evidence type="ECO:0000256" key="11">
    <source>
        <dbReference type="ARBA" id="ARBA00022614"/>
    </source>
</evidence>
<dbReference type="EMBL" id="JAGFMF010011397">
    <property type="protein sequence ID" value="KAG8523909.1"/>
    <property type="molecule type" value="Genomic_DNA"/>
</dbReference>
<feature type="region of interest" description="Disordered" evidence="32">
    <location>
        <begin position="1"/>
        <end position="86"/>
    </location>
</feature>
<dbReference type="Gene3D" id="3.40.20.10">
    <property type="entry name" value="Severin"/>
    <property type="match status" value="2"/>
</dbReference>
<evidence type="ECO:0000256" key="6">
    <source>
        <dbReference type="ARBA" id="ARBA00009557"/>
    </source>
</evidence>
<evidence type="ECO:0000256" key="1">
    <source>
        <dbReference type="ARBA" id="ARBA00004115"/>
    </source>
</evidence>
<keyword evidence="24" id="KW-0395">Inflammatory response</keyword>
<dbReference type="GO" id="GO:0005789">
    <property type="term" value="C:endoplasmic reticulum membrane"/>
    <property type="evidence" value="ECO:0007669"/>
    <property type="project" value="UniProtKB-SubCell"/>
</dbReference>
<comment type="subunit">
    <text evidence="31">Monomer and homodimer. Exists as a monomer in the absence of unmethylated cytidine-phosphate-guanosine (CpG) ligand. Proteolytic processing of an insertion loop (Z-loop) is required for homodimerization upon binding to the unmethylated CpG ligand leading to its activation. Interacts with MYD88 via their respective TIR domains. Interacts with BTK. Interacts (via transmembrane domain) with UNC93B1. Interacts with CD300LH; the interaction may promote full activation of TLR9-triggered innate responses. Interacts with CNPY3 and HSP90B1; this interaction is required for proper folding in the endoplasmic reticulum. Interacts with SMPDL3B. Interacts with CD82; this interaction is essential for TLR9-dependent myddosome formation in response to CpG stimulation.</text>
</comment>
<feature type="non-terminal residue" evidence="35">
    <location>
        <position position="1"/>
    </location>
</feature>
<evidence type="ECO:0000256" key="18">
    <source>
        <dbReference type="ARBA" id="ARBA00022989"/>
    </source>
</evidence>
<dbReference type="SMART" id="SM00369">
    <property type="entry name" value="LRR_TYP"/>
    <property type="match status" value="16"/>
</dbReference>
<dbReference type="PANTHER" id="PTHR47410">
    <property type="entry name" value="TOLL-LIKE RECEPTOR 7-RELATED"/>
    <property type="match status" value="1"/>
</dbReference>
<keyword evidence="36" id="KW-1185">Reference proteome</keyword>
<dbReference type="Pfam" id="PF18837">
    <property type="entry name" value="LRR_12"/>
    <property type="match status" value="1"/>
</dbReference>
<dbReference type="FunFam" id="3.40.20.10:FF:000007">
    <property type="entry name" value="Twinfilin-1 isoform 1"/>
    <property type="match status" value="1"/>
</dbReference>
<accession>A0A8J6BME6</accession>
<dbReference type="GO" id="GO:0045335">
    <property type="term" value="C:phagocytic vesicle"/>
    <property type="evidence" value="ECO:0007669"/>
    <property type="project" value="UniProtKB-SubCell"/>
</dbReference>
<keyword evidence="13" id="KW-0732">Signal</keyword>
<evidence type="ECO:0000256" key="30">
    <source>
        <dbReference type="ARBA" id="ARBA00024895"/>
    </source>
</evidence>
<evidence type="ECO:0000256" key="13">
    <source>
        <dbReference type="ARBA" id="ARBA00022729"/>
    </source>
</evidence>
<evidence type="ECO:0000256" key="14">
    <source>
        <dbReference type="ARBA" id="ARBA00022737"/>
    </source>
</evidence>
<dbReference type="FunFam" id="3.40.20.10:FF:000012">
    <property type="entry name" value="Twinfilin-1 isoform 1"/>
    <property type="match status" value="1"/>
</dbReference>
<dbReference type="InterPro" id="IPR032675">
    <property type="entry name" value="LRR_dom_sf"/>
</dbReference>
<dbReference type="GO" id="GO:0005886">
    <property type="term" value="C:plasma membrane"/>
    <property type="evidence" value="ECO:0007669"/>
    <property type="project" value="TreeGrafter"/>
</dbReference>
<dbReference type="GO" id="GO:0002224">
    <property type="term" value="P:toll-like receptor signaling pathway"/>
    <property type="evidence" value="ECO:0007669"/>
    <property type="project" value="TreeGrafter"/>
</dbReference>
<dbReference type="GO" id="GO:0051607">
    <property type="term" value="P:defense response to virus"/>
    <property type="evidence" value="ECO:0007669"/>
    <property type="project" value="TreeGrafter"/>
</dbReference>
<evidence type="ECO:0000259" key="34">
    <source>
        <dbReference type="PROSITE" id="PS51263"/>
    </source>
</evidence>
<dbReference type="Gene3D" id="3.80.10.10">
    <property type="entry name" value="Ribonuclease Inhibitor"/>
    <property type="match status" value="1"/>
</dbReference>
<keyword evidence="21" id="KW-1015">Disulfide bond</keyword>
<keyword evidence="29" id="KW-0968">Cytoplasmic vesicle</keyword>
<dbReference type="GO" id="GO:0038187">
    <property type="term" value="F:pattern recognition receptor activity"/>
    <property type="evidence" value="ECO:0007669"/>
    <property type="project" value="UniProtKB-ARBA"/>
</dbReference>
<feature type="domain" description="TIR" evidence="33">
    <location>
        <begin position="1354"/>
        <end position="1500"/>
    </location>
</feature>
<dbReference type="Pfam" id="PF13855">
    <property type="entry name" value="LRR_8"/>
    <property type="match status" value="7"/>
</dbReference>
<evidence type="ECO:0000256" key="9">
    <source>
        <dbReference type="ARBA" id="ARBA00022490"/>
    </source>
</evidence>
<keyword evidence="11" id="KW-0433">Leucine-rich repeat</keyword>
<evidence type="ECO:0000256" key="8">
    <source>
        <dbReference type="ARBA" id="ARBA00017400"/>
    </source>
</evidence>
<dbReference type="PANTHER" id="PTHR47410:SF3">
    <property type="entry name" value="TOLL-LIKE RECEPTOR 9"/>
    <property type="match status" value="1"/>
</dbReference>
<dbReference type="CDD" id="cd11284">
    <property type="entry name" value="ADF_Twf-C_like"/>
    <property type="match status" value="1"/>
</dbReference>
<dbReference type="GO" id="GO:0005764">
    <property type="term" value="C:lysosome"/>
    <property type="evidence" value="ECO:0007669"/>
    <property type="project" value="UniProtKB-SubCell"/>
</dbReference>
<comment type="similarity">
    <text evidence="6">Belongs to the actin-binding proteins ADF family. Twinfilin subfamily.</text>
</comment>
<dbReference type="PROSITE" id="PS51450">
    <property type="entry name" value="LRR"/>
    <property type="match status" value="1"/>
</dbReference>
<keyword evidence="27" id="KW-0458">Lysosome</keyword>
<comment type="caution">
    <text evidence="35">The sequence shown here is derived from an EMBL/GenBank/DDBJ whole genome shotgun (WGS) entry which is preliminary data.</text>
</comment>
<evidence type="ECO:0000256" key="25">
    <source>
        <dbReference type="ARBA" id="ARBA00023203"/>
    </source>
</evidence>
<comment type="similarity">
    <text evidence="7">Belongs to the Toll-like receptor family.</text>
</comment>
<dbReference type="GO" id="GO:0006954">
    <property type="term" value="P:inflammatory response"/>
    <property type="evidence" value="ECO:0007669"/>
    <property type="project" value="UniProtKB-KW"/>
</dbReference>
<dbReference type="OrthoDB" id="10006997at2759"/>
<comment type="function">
    <text evidence="30">Key component of innate and adaptive immunity. TLRs (Toll-like receptors) control host immune response against pathogens through recognition of molecular patterns specific to microorganisms. TLR9 is a nucleotide-sensing TLR which is activated by unmethylated cytidine-phosphate-guanosine (CpG) dinucleotides. Acts via MYD88 and TRAF6, leading to NF-kappa-B activation, cytokine secretion and the inflammatory response. Upon CpG stimulation, induces B-cell proliferation, activation, survival and antibody production.</text>
</comment>
<evidence type="ECO:0000256" key="15">
    <source>
        <dbReference type="ARBA" id="ARBA00022753"/>
    </source>
</evidence>
<keyword evidence="17" id="KW-0391">Immunity</keyword>
<dbReference type="FunFam" id="3.80.10.10:FF:000037">
    <property type="entry name" value="Toll-like receptor 7"/>
    <property type="match status" value="1"/>
</dbReference>
<evidence type="ECO:0000256" key="19">
    <source>
        <dbReference type="ARBA" id="ARBA00023136"/>
    </source>
</evidence>
<dbReference type="Gene3D" id="3.40.50.10140">
    <property type="entry name" value="Toll/interleukin-1 receptor homology (TIR) domain"/>
    <property type="match status" value="1"/>
</dbReference>
<dbReference type="InterPro" id="IPR002108">
    <property type="entry name" value="ADF-H"/>
</dbReference>
<evidence type="ECO:0000256" key="24">
    <source>
        <dbReference type="ARBA" id="ARBA00023198"/>
    </source>
</evidence>
<evidence type="ECO:0000256" key="2">
    <source>
        <dbReference type="ARBA" id="ARBA00004177"/>
    </source>
</evidence>
<evidence type="ECO:0000256" key="20">
    <source>
        <dbReference type="ARBA" id="ARBA00023139"/>
    </source>
</evidence>
<feature type="compositionally biased region" description="Pro residues" evidence="32">
    <location>
        <begin position="47"/>
        <end position="57"/>
    </location>
</feature>
<dbReference type="PROSITE" id="PS50104">
    <property type="entry name" value="TIR"/>
    <property type="match status" value="1"/>
</dbReference>
<protein>
    <recommendedName>
        <fullName evidence="8">Toll-like receptor 9</fullName>
    </recommendedName>
</protein>
<evidence type="ECO:0000256" key="16">
    <source>
        <dbReference type="ARBA" id="ARBA00022824"/>
    </source>
</evidence>
<dbReference type="PRINTS" id="PR00019">
    <property type="entry name" value="LEURICHRPT"/>
</dbReference>
<keyword evidence="16" id="KW-0256">Endoplasmic reticulum</keyword>
<evidence type="ECO:0000313" key="36">
    <source>
        <dbReference type="Proteomes" id="UP000700334"/>
    </source>
</evidence>
<name>A0A8J6BME6_GALPY</name>
<dbReference type="CDD" id="cd11285">
    <property type="entry name" value="ADF_Twf-N_like"/>
    <property type="match status" value="1"/>
</dbReference>
<evidence type="ECO:0000256" key="31">
    <source>
        <dbReference type="ARBA" id="ARBA00046617"/>
    </source>
</evidence>
<dbReference type="GO" id="GO:0045322">
    <property type="term" value="F:unmethylated CpG binding"/>
    <property type="evidence" value="ECO:0007669"/>
    <property type="project" value="UniProtKB-ARBA"/>
</dbReference>
<evidence type="ECO:0000256" key="27">
    <source>
        <dbReference type="ARBA" id="ARBA00023228"/>
    </source>
</evidence>
<keyword evidence="9" id="KW-0963">Cytoplasm</keyword>
<evidence type="ECO:0000256" key="23">
    <source>
        <dbReference type="ARBA" id="ARBA00023180"/>
    </source>
</evidence>
<evidence type="ECO:0000256" key="29">
    <source>
        <dbReference type="ARBA" id="ARBA00023329"/>
    </source>
</evidence>
<evidence type="ECO:0000256" key="17">
    <source>
        <dbReference type="ARBA" id="ARBA00022859"/>
    </source>
</evidence>
<evidence type="ECO:0000313" key="35">
    <source>
        <dbReference type="EMBL" id="KAG8523909.1"/>
    </source>
</evidence>
<dbReference type="SMART" id="SM00102">
    <property type="entry name" value="ADF"/>
    <property type="match status" value="2"/>
</dbReference>
<keyword evidence="20" id="KW-0564">Palmitate</keyword>
<dbReference type="SUPFAM" id="SSF55753">
    <property type="entry name" value="Actin depolymerizing proteins"/>
    <property type="match status" value="2"/>
</dbReference>
<dbReference type="Pfam" id="PF00241">
    <property type="entry name" value="Cofilin_ADF"/>
    <property type="match status" value="2"/>
</dbReference>
<dbReference type="PROSITE" id="PS51263">
    <property type="entry name" value="ADF_H"/>
    <property type="match status" value="2"/>
</dbReference>
<keyword evidence="18" id="KW-1133">Transmembrane helix</keyword>
<sequence>QSLRVRSNCRPLGPHGRAPTDYTRARFYYKQRHTQAPRHADQFLVKDPPPPRAPAKPGPKEHPRASAAPSPRPLPASPVGGGARWGRVLRHRPGSCARLGGRHHILPFLRSGELGQDRTEGSEGVGGAGYRAMAHQTGIHATEELKEFFAKARAGSVRLIKVVIEDEQLVLGASREPVGCWDKDYDGAVLPLLDAQQPCYLLYRLDSKNAQGFEWLFLAWSPDNSPVRLKMLYAATRATVKKEFGGGHIKDELFGTTKDDLSFAGYQKHLSSCAAPAPLTSAERELQQIRINEVKTEISVESKHQTLQGLAFPLQPEAQRALQQLKQKMINYIQLKLDLERETIELVHTEPTDVAQLPSRVPRDAARYHFFLYKHTHEGDRLESVVFIYSMPGYKCSIKERMLYSSCKSRLMDSVEQDFQLEVSKKIEIDDGAELTAEFLYDEVHPKQHAFKQAFAKPKGPGGKRGHKRLIQRGRQLGWPDRSYAGMWTGPRCRALHPLSLLVQVVVLAVVLALGTLPPFLPCELQAHGKVNCDWLFLKSVPRFSAAAPCTNVTSLSLRSNRIHHLHDSDFAHLPGLRHLDLKWNCPPVGLSPLHFPCYMTIEHKTFLAMPTLEDLNLSYNGITAVPPLPSSLVSLSLSRTSILTLDPSQLKGLHALRFLYMDGNCYYKNPCRGSVEVAPGALLELRNLTHLSLKYNNLTAVPRQLPPSLKSLLLSYNHIITLGPEDLANLTALRVLDVGGNCRRCDHARNPCIECPKGFPRLHPNTFSHLSHLEGLVLKDSSLFSLNNTWFHGLGNLTVLDLSENFLYYCITKTTAFHGLTQLRKLNLSFNYHKKVSFARLQLAPSFGSLVSLRTLDMHGIFFRSLSQKTLEPLTNLSMLQELHLQMNFINQAQLSIFGTFPNLSFVGLSDNRISGAGKPAATAGQANDGIKVWLPSRDLSPLGQGSPVPGEFMPSCKSPNFTLDLSRNNLVIIQPEMFAHLSRLQCLYLSHNSISQAVNGSQFVPLTNLRVLDLSHNKLDLYHGRSFTELPRLEALDLSYNSQPFSMQGVGHNLSFVAGLPALRYLSLAHNDIHSRVSQRLSSTSLWALDFSGNDLNRMWAEGDLYLHFFQGLRVLVRLDLSQNRLHTLLPRNLDNLPKNLRQLWLRNNFLAFFNWSSLALLPSLEALDLSGNQLKALANGTLPASTRLRMLDLSSNSISFVVPGFFAPALGLREVNLSDNALRTVEPSWFGSVAVALEMLDVSANPLHCTCGAAFVDFLLEVQAAVPGLPNRVKCGSPGQLQYRSIFAQDLRLCLDESLSWHCFGFSLLAVALGLTGPLLHHLCGWDLWYCFHLCLAWLPRRGWRRGADALAYDAFVVFDKAQAAVADWVYNELRVQLEEGRGRRALRLCLEERDWLPGKSLFENLWDSVYSSHKTLFVLAHTDQVSGLLRASFLLAQQRLLEDRKDVVVLVILRPEDASCSRYVRLRQRLCRQSVLLWPHRPGGQRSFWAQLGMALTRDNRLFYNQNFCRGPTTA</sequence>
<dbReference type="SUPFAM" id="SSF52058">
    <property type="entry name" value="L domain-like"/>
    <property type="match status" value="2"/>
</dbReference>
<dbReference type="GO" id="GO:0007249">
    <property type="term" value="P:canonical NF-kappaB signal transduction"/>
    <property type="evidence" value="ECO:0007669"/>
    <property type="project" value="TreeGrafter"/>
</dbReference>
<dbReference type="SMART" id="SM00255">
    <property type="entry name" value="TIR"/>
    <property type="match status" value="1"/>
</dbReference>
<keyword evidence="26" id="KW-0206">Cytoskeleton</keyword>
<dbReference type="GO" id="GO:0005856">
    <property type="term" value="C:cytoskeleton"/>
    <property type="evidence" value="ECO:0007669"/>
    <property type="project" value="UniProtKB-SubCell"/>
</dbReference>
<dbReference type="Proteomes" id="UP000700334">
    <property type="component" value="Unassembled WGS sequence"/>
</dbReference>
<dbReference type="GO" id="GO:0045087">
    <property type="term" value="P:innate immune response"/>
    <property type="evidence" value="ECO:0007669"/>
    <property type="project" value="UniProtKB-KW"/>
</dbReference>
<dbReference type="SUPFAM" id="SSF52200">
    <property type="entry name" value="Toll/Interleukin receptor TIR domain"/>
    <property type="match status" value="1"/>
</dbReference>
<keyword evidence="23" id="KW-0325">Glycoprotein</keyword>
<dbReference type="InterPro" id="IPR029006">
    <property type="entry name" value="ADF-H/Gelsolin-like_dom_sf"/>
</dbReference>
<dbReference type="InterPro" id="IPR003591">
    <property type="entry name" value="Leu-rich_rpt_typical-subtyp"/>
</dbReference>
<dbReference type="GO" id="GO:0005768">
    <property type="term" value="C:endosome"/>
    <property type="evidence" value="ECO:0007669"/>
    <property type="project" value="UniProtKB-SubCell"/>
</dbReference>
<feature type="domain" description="ADF-H" evidence="34">
    <location>
        <begin position="309"/>
        <end position="445"/>
    </location>
</feature>
<evidence type="ECO:0000256" key="21">
    <source>
        <dbReference type="ARBA" id="ARBA00023157"/>
    </source>
</evidence>
<keyword evidence="14" id="KW-0677">Repeat</keyword>
<dbReference type="FunFam" id="3.40.50.10140:FF:000003">
    <property type="entry name" value="Toll-like receptor 7"/>
    <property type="match status" value="1"/>
</dbReference>
<evidence type="ECO:0000256" key="12">
    <source>
        <dbReference type="ARBA" id="ARBA00022692"/>
    </source>
</evidence>
<evidence type="ECO:0000256" key="10">
    <source>
        <dbReference type="ARBA" id="ARBA00022588"/>
    </source>
</evidence>
<evidence type="ECO:0000256" key="32">
    <source>
        <dbReference type="SAM" id="MobiDB-lite"/>
    </source>
</evidence>
<evidence type="ECO:0000256" key="26">
    <source>
        <dbReference type="ARBA" id="ARBA00023212"/>
    </source>
</evidence>
<dbReference type="InterPro" id="IPR001611">
    <property type="entry name" value="Leu-rich_rpt"/>
</dbReference>
<dbReference type="SMART" id="SM00365">
    <property type="entry name" value="LRR_SD22"/>
    <property type="match status" value="7"/>
</dbReference>
<proteinExistence type="inferred from homology"/>
<keyword evidence="19" id="KW-0472">Membrane</keyword>
<dbReference type="GO" id="GO:0003779">
    <property type="term" value="F:actin binding"/>
    <property type="evidence" value="ECO:0007669"/>
    <property type="project" value="UniProtKB-KW"/>
</dbReference>
<keyword evidence="28" id="KW-0449">Lipoprotein</keyword>
<dbReference type="InterPro" id="IPR041283">
    <property type="entry name" value="LRR_12"/>
</dbReference>
<evidence type="ECO:0000256" key="5">
    <source>
        <dbReference type="ARBA" id="ARBA00004371"/>
    </source>
</evidence>
<evidence type="ECO:0000259" key="33">
    <source>
        <dbReference type="PROSITE" id="PS50104"/>
    </source>
</evidence>
<dbReference type="InterPro" id="IPR035897">
    <property type="entry name" value="Toll_tir_struct_dom_sf"/>
</dbReference>
<keyword evidence="22 35" id="KW-0675">Receptor</keyword>
<evidence type="ECO:0000256" key="4">
    <source>
        <dbReference type="ARBA" id="ARBA00004262"/>
    </source>
</evidence>
<gene>
    <name evidence="35" type="ORF">J0S82_002011</name>
</gene>
<evidence type="ECO:0000256" key="28">
    <source>
        <dbReference type="ARBA" id="ARBA00023288"/>
    </source>
</evidence>
<dbReference type="InterPro" id="IPR000157">
    <property type="entry name" value="TIR_dom"/>
</dbReference>
<dbReference type="GO" id="GO:0032755">
    <property type="term" value="P:positive regulation of interleukin-6 production"/>
    <property type="evidence" value="ECO:0007669"/>
    <property type="project" value="TreeGrafter"/>
</dbReference>
<comment type="subcellular location">
    <subcellularLocation>
        <location evidence="3">Cytoplasm</location>
        <location evidence="3">Cytoskeleton</location>
    </subcellularLocation>
    <subcellularLocation>
        <location evidence="4">Cytoplasmic vesicle</location>
        <location evidence="4">Phagosome</location>
    </subcellularLocation>
    <subcellularLocation>
        <location evidence="1">Endoplasmic reticulum membrane</location>
        <topology evidence="1">Single-pass type I membrane protein</topology>
    </subcellularLocation>
    <subcellularLocation>
        <location evidence="2">Endosome</location>
    </subcellularLocation>
    <subcellularLocation>
        <location evidence="5">Lysosome</location>
    </subcellularLocation>
</comment>
<reference evidence="35" key="1">
    <citation type="journal article" date="2021" name="Evol. Appl.">
        <title>The genome of the Pyrenean desman and the effects of bottlenecks and inbreeding on the genomic landscape of an endangered species.</title>
        <authorList>
            <person name="Escoda L."/>
            <person name="Castresana J."/>
        </authorList>
    </citation>
    <scope>NUCLEOTIDE SEQUENCE</scope>
    <source>
        <strain evidence="35">IBE-C5619</strain>
    </source>
</reference>
<keyword evidence="15" id="KW-0967">Endosome</keyword>
<organism evidence="35 36">
    <name type="scientific">Galemys pyrenaicus</name>
    <name type="common">Iberian desman</name>
    <name type="synonym">Pyrenean desman</name>
    <dbReference type="NCBI Taxonomy" id="202257"/>
    <lineage>
        <taxon>Eukaryota</taxon>
        <taxon>Metazoa</taxon>
        <taxon>Chordata</taxon>
        <taxon>Craniata</taxon>
        <taxon>Vertebrata</taxon>
        <taxon>Euteleostomi</taxon>
        <taxon>Mammalia</taxon>
        <taxon>Eutheria</taxon>
        <taxon>Laurasiatheria</taxon>
        <taxon>Eulipotyphla</taxon>
        <taxon>Talpidae</taxon>
        <taxon>Galemys</taxon>
    </lineage>
</organism>
<dbReference type="GO" id="GO:0034165">
    <property type="term" value="P:positive regulation of toll-like receptor 9 signaling pathway"/>
    <property type="evidence" value="ECO:0007669"/>
    <property type="project" value="UniProtKB-ARBA"/>
</dbReference>
<keyword evidence="12" id="KW-0812">Transmembrane</keyword>
<feature type="domain" description="ADF-H" evidence="34">
    <location>
        <begin position="136"/>
        <end position="271"/>
    </location>
</feature>
<evidence type="ECO:0000256" key="7">
    <source>
        <dbReference type="ARBA" id="ARBA00009634"/>
    </source>
</evidence>
<keyword evidence="25" id="KW-0009">Actin-binding</keyword>
<feature type="compositionally biased region" description="Basic residues" evidence="32">
    <location>
        <begin position="27"/>
        <end position="36"/>
    </location>
</feature>
<evidence type="ECO:0000256" key="22">
    <source>
        <dbReference type="ARBA" id="ARBA00023170"/>
    </source>
</evidence>
<keyword evidence="10" id="KW-0399">Innate immunity</keyword>
<evidence type="ECO:0000256" key="3">
    <source>
        <dbReference type="ARBA" id="ARBA00004245"/>
    </source>
</evidence>